<dbReference type="Gene3D" id="2.170.270.10">
    <property type="entry name" value="SET domain"/>
    <property type="match status" value="1"/>
</dbReference>
<accession>A0A4Z1J467</accession>
<gene>
    <name evidence="3" type="ORF">BCON_0011g00050</name>
</gene>
<protein>
    <recommendedName>
        <fullName evidence="2">SET domain-containing protein</fullName>
    </recommendedName>
</protein>
<evidence type="ECO:0000256" key="1">
    <source>
        <dbReference type="SAM" id="SignalP"/>
    </source>
</evidence>
<proteinExistence type="predicted"/>
<feature type="domain" description="SET" evidence="2">
    <location>
        <begin position="154"/>
        <end position="309"/>
    </location>
</feature>
<evidence type="ECO:0000259" key="2">
    <source>
        <dbReference type="PROSITE" id="PS50280"/>
    </source>
</evidence>
<name>A0A4Z1J467_9HELO</name>
<evidence type="ECO:0000313" key="4">
    <source>
        <dbReference type="Proteomes" id="UP000297527"/>
    </source>
</evidence>
<dbReference type="InterPro" id="IPR053185">
    <property type="entry name" value="SET_domain_protein"/>
</dbReference>
<dbReference type="OrthoDB" id="1028014at2759"/>
<dbReference type="PANTHER" id="PTHR47332">
    <property type="entry name" value="SET DOMAIN-CONTAINING PROTEIN 5"/>
    <property type="match status" value="1"/>
</dbReference>
<feature type="signal peptide" evidence="1">
    <location>
        <begin position="1"/>
        <end position="20"/>
    </location>
</feature>
<dbReference type="AlphaFoldDB" id="A0A4Z1J467"/>
<dbReference type="SUPFAM" id="SSF82199">
    <property type="entry name" value="SET domain"/>
    <property type="match status" value="1"/>
</dbReference>
<dbReference type="EMBL" id="PQXN01000011">
    <property type="protein sequence ID" value="TGO63667.1"/>
    <property type="molecule type" value="Genomic_DNA"/>
</dbReference>
<evidence type="ECO:0000313" key="3">
    <source>
        <dbReference type="EMBL" id="TGO63667.1"/>
    </source>
</evidence>
<dbReference type="PROSITE" id="PS50280">
    <property type="entry name" value="SET"/>
    <property type="match status" value="1"/>
</dbReference>
<keyword evidence="4" id="KW-1185">Reference proteome</keyword>
<keyword evidence="1" id="KW-0732">Signal</keyword>
<dbReference type="Proteomes" id="UP000297527">
    <property type="component" value="Unassembled WGS sequence"/>
</dbReference>
<dbReference type="PANTHER" id="PTHR47332:SF6">
    <property type="entry name" value="SET DOMAIN-CONTAINING PROTEIN"/>
    <property type="match status" value="1"/>
</dbReference>
<dbReference type="InterPro" id="IPR046341">
    <property type="entry name" value="SET_dom_sf"/>
</dbReference>
<organism evidence="3 4">
    <name type="scientific">Botryotinia convoluta</name>
    <dbReference type="NCBI Taxonomy" id="54673"/>
    <lineage>
        <taxon>Eukaryota</taxon>
        <taxon>Fungi</taxon>
        <taxon>Dikarya</taxon>
        <taxon>Ascomycota</taxon>
        <taxon>Pezizomycotina</taxon>
        <taxon>Leotiomycetes</taxon>
        <taxon>Helotiales</taxon>
        <taxon>Sclerotiniaceae</taxon>
        <taxon>Botryotinia</taxon>
    </lineage>
</organism>
<dbReference type="Pfam" id="PF00856">
    <property type="entry name" value="SET"/>
    <property type="match status" value="1"/>
</dbReference>
<feature type="chain" id="PRO_5021302692" description="SET domain-containing protein" evidence="1">
    <location>
        <begin position="21"/>
        <end position="312"/>
    </location>
</feature>
<sequence length="312" mass="34331">MYFSSLIAITSLIAFSNAKASVQFDILDSLSHAQCSSSILSSSYSICPSNLELSRNKHHPSKSSQLLSINSNESNTTLSTSSTPSPWQYPPVCSNITFTSPKPPQFCVYTSTDFASGRGISLFTTPKIAFKIASLPAFTSSLPFQPLYNSSNPAPFEIRQLPGRGMGVIATRPIKRGTILFAYPTIGIYHNSAFPKTHNSSFSQNHTSLFFLSATQLPLSTSNLLYSLAAHESHRQLHNGEGVIGRLNTNTFGEDFLGQEHSIMVPETARLNHDCRPNANYYFDARTLMHYTVAGREIAVGEEVTITYLKRN</sequence>
<reference evidence="3 4" key="1">
    <citation type="submission" date="2017-12" db="EMBL/GenBank/DDBJ databases">
        <title>Comparative genomics of Botrytis spp.</title>
        <authorList>
            <person name="Valero-Jimenez C.A."/>
            <person name="Tapia P."/>
            <person name="Veloso J."/>
            <person name="Silva-Moreno E."/>
            <person name="Staats M."/>
            <person name="Valdes J.H."/>
            <person name="Van Kan J.A.L."/>
        </authorList>
    </citation>
    <scope>NUCLEOTIDE SEQUENCE [LARGE SCALE GENOMIC DNA]</scope>
    <source>
        <strain evidence="3 4">MUCL11595</strain>
    </source>
</reference>
<dbReference type="InterPro" id="IPR001214">
    <property type="entry name" value="SET_dom"/>
</dbReference>
<comment type="caution">
    <text evidence="3">The sequence shown here is derived from an EMBL/GenBank/DDBJ whole genome shotgun (WGS) entry which is preliminary data.</text>
</comment>